<dbReference type="KEGG" id="aqu:109589793"/>
<dbReference type="RefSeq" id="XP_019861367.1">
    <property type="nucleotide sequence ID" value="XM_020005808.1"/>
</dbReference>
<evidence type="ECO:0000313" key="2">
    <source>
        <dbReference type="Proteomes" id="UP000007879"/>
    </source>
</evidence>
<organism evidence="1 2">
    <name type="scientific">Amphimedon queenslandica</name>
    <name type="common">Sponge</name>
    <dbReference type="NCBI Taxonomy" id="400682"/>
    <lineage>
        <taxon>Eukaryota</taxon>
        <taxon>Metazoa</taxon>
        <taxon>Porifera</taxon>
        <taxon>Demospongiae</taxon>
        <taxon>Heteroscleromorpha</taxon>
        <taxon>Haplosclerida</taxon>
        <taxon>Niphatidae</taxon>
        <taxon>Amphimedon</taxon>
    </lineage>
</organism>
<reference evidence="2" key="1">
    <citation type="journal article" date="2010" name="Nature">
        <title>The Amphimedon queenslandica genome and the evolution of animal complexity.</title>
        <authorList>
            <person name="Srivastava M."/>
            <person name="Simakov O."/>
            <person name="Chapman J."/>
            <person name="Fahey B."/>
            <person name="Gauthier M.E."/>
            <person name="Mitros T."/>
            <person name="Richards G.S."/>
            <person name="Conaco C."/>
            <person name="Dacre M."/>
            <person name="Hellsten U."/>
            <person name="Larroux C."/>
            <person name="Putnam N.H."/>
            <person name="Stanke M."/>
            <person name="Adamska M."/>
            <person name="Darling A."/>
            <person name="Degnan S.M."/>
            <person name="Oakley T.H."/>
            <person name="Plachetzki D.C."/>
            <person name="Zhai Y."/>
            <person name="Adamski M."/>
            <person name="Calcino A."/>
            <person name="Cummins S.F."/>
            <person name="Goodstein D.M."/>
            <person name="Harris C."/>
            <person name="Jackson D.J."/>
            <person name="Leys S.P."/>
            <person name="Shu S."/>
            <person name="Woodcroft B.J."/>
            <person name="Vervoort M."/>
            <person name="Kosik K.S."/>
            <person name="Manning G."/>
            <person name="Degnan B.M."/>
            <person name="Rokhsar D.S."/>
        </authorList>
    </citation>
    <scope>NUCLEOTIDE SEQUENCE [LARGE SCALE GENOMIC DNA]</scope>
</reference>
<name>A0AAN0JWT0_AMPQE</name>
<proteinExistence type="predicted"/>
<keyword evidence="2" id="KW-1185">Reference proteome</keyword>
<dbReference type="EnsemblMetazoa" id="XM_020005808.1">
    <property type="protein sequence ID" value="XP_019861367.1"/>
    <property type="gene ID" value="LOC109589793"/>
</dbReference>
<reference evidence="1" key="2">
    <citation type="submission" date="2024-06" db="UniProtKB">
        <authorList>
            <consortium name="EnsemblMetazoa"/>
        </authorList>
    </citation>
    <scope>IDENTIFICATION</scope>
</reference>
<accession>A0AAN0JWT0</accession>
<evidence type="ECO:0000313" key="1">
    <source>
        <dbReference type="EnsemblMetazoa" id="XP_019861367.1"/>
    </source>
</evidence>
<protein>
    <submittedName>
        <fullName evidence="1">Uncharacterized protein</fullName>
    </submittedName>
</protein>
<dbReference type="Proteomes" id="UP000007879">
    <property type="component" value="Unassembled WGS sequence"/>
</dbReference>
<dbReference type="GeneID" id="109589793"/>
<dbReference type="AlphaFoldDB" id="A0AAN0JWT0"/>
<sequence>MCLIILYCNHPVSGKLKKSFLEVHKDELLPTVLDKAYELMKLAPHIPIERCRLVKYDYECHEMEQSLDCNEFQHLTIGQIMDLVGCYSLFLFLETRKENEIFEKYNAGNAFLFILDKKIRQSYYSLQEENDSLQKILHPQPDALRPLSVYESKM</sequence>